<dbReference type="GO" id="GO:0006355">
    <property type="term" value="P:regulation of DNA-templated transcription"/>
    <property type="evidence" value="ECO:0007669"/>
    <property type="project" value="InterPro"/>
</dbReference>
<dbReference type="FunFam" id="3.30.160.60:FF:000200">
    <property type="entry name" value="zinc finger protein 510 isoform X2"/>
    <property type="match status" value="1"/>
</dbReference>
<evidence type="ECO:0000256" key="6">
    <source>
        <dbReference type="ARBA" id="ARBA00022833"/>
    </source>
</evidence>
<feature type="domain" description="C2H2-type" evidence="13">
    <location>
        <begin position="870"/>
        <end position="897"/>
    </location>
</feature>
<keyword evidence="8" id="KW-0238">DNA-binding</keyword>
<feature type="domain" description="KRAB" evidence="14">
    <location>
        <begin position="107"/>
        <end position="178"/>
    </location>
</feature>
<dbReference type="Proteomes" id="UP000694851">
    <property type="component" value="Unplaced"/>
</dbReference>
<dbReference type="Pfam" id="PF01352">
    <property type="entry name" value="KRAB"/>
    <property type="match status" value="3"/>
</dbReference>
<keyword evidence="4" id="KW-0677">Repeat</keyword>
<dbReference type="Pfam" id="PF00096">
    <property type="entry name" value="zf-C2H2"/>
    <property type="match status" value="12"/>
</dbReference>
<evidence type="ECO:0000256" key="12">
    <source>
        <dbReference type="SAM" id="MobiDB-lite"/>
    </source>
</evidence>
<dbReference type="Gene3D" id="3.30.160.60">
    <property type="entry name" value="Classic Zinc Finger"/>
    <property type="match status" value="13"/>
</dbReference>
<dbReference type="FunFam" id="3.30.160.60:FF:002343">
    <property type="entry name" value="Zinc finger protein 33A"/>
    <property type="match status" value="3"/>
</dbReference>
<dbReference type="PROSITE" id="PS50805">
    <property type="entry name" value="KRAB"/>
    <property type="match status" value="3"/>
</dbReference>
<proteinExistence type="inferred from homology"/>
<evidence type="ECO:0000256" key="1">
    <source>
        <dbReference type="ARBA" id="ARBA00004123"/>
    </source>
</evidence>
<evidence type="ECO:0000256" key="10">
    <source>
        <dbReference type="ARBA" id="ARBA00023242"/>
    </source>
</evidence>
<feature type="domain" description="KRAB" evidence="14">
    <location>
        <begin position="235"/>
        <end position="301"/>
    </location>
</feature>
<keyword evidence="6" id="KW-0862">Zinc</keyword>
<keyword evidence="10" id="KW-0539">Nucleus</keyword>
<evidence type="ECO:0000313" key="16">
    <source>
        <dbReference type="RefSeq" id="XP_019484396.1"/>
    </source>
</evidence>
<feature type="region of interest" description="Disordered" evidence="12">
    <location>
        <begin position="1"/>
        <end position="103"/>
    </location>
</feature>
<evidence type="ECO:0000256" key="5">
    <source>
        <dbReference type="ARBA" id="ARBA00022771"/>
    </source>
</evidence>
<dbReference type="AlphaFoldDB" id="A0A8B7Q7H8"/>
<keyword evidence="9" id="KW-0804">Transcription</keyword>
<dbReference type="SMART" id="SM00349">
    <property type="entry name" value="KRAB"/>
    <property type="match status" value="3"/>
</dbReference>
<dbReference type="Gene3D" id="6.10.140.140">
    <property type="match status" value="2"/>
</dbReference>
<dbReference type="InterPro" id="IPR013087">
    <property type="entry name" value="Znf_C2H2_type"/>
</dbReference>
<dbReference type="RefSeq" id="XP_019484396.1">
    <property type="nucleotide sequence ID" value="XM_019628851.1"/>
</dbReference>
<keyword evidence="5 11" id="KW-0863">Zinc-finger</keyword>
<dbReference type="GO" id="GO:0003677">
    <property type="term" value="F:DNA binding"/>
    <property type="evidence" value="ECO:0007669"/>
    <property type="project" value="UniProtKB-KW"/>
</dbReference>
<dbReference type="OrthoDB" id="9411774at2759"/>
<feature type="domain" description="C2H2-type" evidence="13">
    <location>
        <begin position="730"/>
        <end position="757"/>
    </location>
</feature>
<feature type="domain" description="C2H2-type" evidence="13">
    <location>
        <begin position="618"/>
        <end position="645"/>
    </location>
</feature>
<keyword evidence="3" id="KW-0479">Metal-binding</keyword>
<sequence length="977" mass="109264">MRGSASAAGGVGPRELGSPARRGALRTKPRAGRGQTAATQDAFVRRGPGRPRSKNGLTPKGQRRAVTTGLENRGLPFRDTALPQERRHKKEAAGTENEPQPMSQSLVTFGDVAVDFSQEEWERLNPAQRGLYRDVMLENYRSLVSLGLCFSKPDMISSLEQRKEPWLPKRNLMRGHCPGWKAVPETKEVPPQDFCEETLSQAVLVGTRTSCRVERSVLGGPWDYEALFGRQPGLVTIANMAIDLSQQLDPAQKSFCKNVMWENHDLGSVGRCVPEPGLVSLLEQGKEPWLVKRELTGALFSVSVLVTPSWKFSAELILLKMVWTSCESHWTKATAVNLIETQPPRSQRGPNPKSPGQVPDWGGAAEASCCPTWRGRNSGYVHTSTGLRTKGKTLQMRSQEEEEVMGIELLKAMSLDSVTFADVAIDFSQDEWQWLNLAQRTLYKNVMLENYRNLVSVGLCIFKPDVIFLLEQGKEPWMTNGEMTGGLDPDLETRPDMKESDLKEDISEGRPSAEVVVEGPTRNGAWRSALEEAGTQGDWVGRQQGETTCLEGLEISQELAPERRAFKAFINQSSRPVPPRSEEPRAEGIHPFVMRGQNLSGTPDLRVPSKLCAEKRSYDCRECGKAFGRSSSLMKHQRIHTGEKPFACDVCGKHFIERSSLTIHQRVHTGEKPYRCGDCGKAFSQRMNLIVHQRTHTGEKPYACDVCGKAFRKTSSLAQHDRTHTGEKPYRCGDCGKAFSQNMHLVVHQRTHTGEKPYVCGQCGRAFSQNMHLTEHRRTHTGERPYACQECGKAFNKSSSLTLHRRNHTGERPYACGQCGKAFSQSAYLIQHQRFHIGVKPFECSACGKAFSKNSSLTQHQRIHTGEKPYECYICKKHFTGRSSLVVHELGHTGERPYACSQCGKAFSQSAYLIEHQRIHTGEKPYKCGECGKAFIKNSSLTVHQRIHTGEKPYKCGECGKTFSRNTNLTRHLRIHT</sequence>
<dbReference type="GO" id="GO:0005634">
    <property type="term" value="C:nucleus"/>
    <property type="evidence" value="ECO:0007669"/>
    <property type="project" value="UniProtKB-SubCell"/>
</dbReference>
<accession>A0A8B7Q7H8</accession>
<dbReference type="FunFam" id="3.30.160.60:FF:000705">
    <property type="entry name" value="zinc finger protein 2 homolog"/>
    <property type="match status" value="1"/>
</dbReference>
<keyword evidence="7" id="KW-0805">Transcription regulation</keyword>
<dbReference type="SMART" id="SM00355">
    <property type="entry name" value="ZnF_C2H2"/>
    <property type="match status" value="13"/>
</dbReference>
<evidence type="ECO:0000256" key="9">
    <source>
        <dbReference type="ARBA" id="ARBA00023163"/>
    </source>
</evidence>
<comment type="similarity">
    <text evidence="2">Belongs to the krueppel C2H2-type zinc-finger protein family.</text>
</comment>
<feature type="region of interest" description="Disordered" evidence="12">
    <location>
        <begin position="341"/>
        <end position="363"/>
    </location>
</feature>
<organism evidence="15 16">
    <name type="scientific">Hipposideros armiger</name>
    <name type="common">Great Himalayan leaf-nosed bat</name>
    <dbReference type="NCBI Taxonomy" id="186990"/>
    <lineage>
        <taxon>Eukaryota</taxon>
        <taxon>Metazoa</taxon>
        <taxon>Chordata</taxon>
        <taxon>Craniata</taxon>
        <taxon>Vertebrata</taxon>
        <taxon>Euteleostomi</taxon>
        <taxon>Mammalia</taxon>
        <taxon>Eutheria</taxon>
        <taxon>Laurasiatheria</taxon>
        <taxon>Chiroptera</taxon>
        <taxon>Yinpterochiroptera</taxon>
        <taxon>Rhinolophoidea</taxon>
        <taxon>Hipposideridae</taxon>
        <taxon>Hipposideros</taxon>
    </lineage>
</organism>
<feature type="domain" description="C2H2-type" evidence="13">
    <location>
        <begin position="954"/>
        <end position="977"/>
    </location>
</feature>
<dbReference type="GeneID" id="109374336"/>
<evidence type="ECO:0000256" key="2">
    <source>
        <dbReference type="ARBA" id="ARBA00006991"/>
    </source>
</evidence>
<dbReference type="FunFam" id="3.30.160.60:FF:002063">
    <property type="entry name" value="RB associated KRAB zinc finger"/>
    <property type="match status" value="1"/>
</dbReference>
<dbReference type="FunFam" id="3.30.160.60:FF:000822">
    <property type="entry name" value="Zinc finger protein 234, isoform CRA_a"/>
    <property type="match status" value="1"/>
</dbReference>
<evidence type="ECO:0000256" key="8">
    <source>
        <dbReference type="ARBA" id="ARBA00023125"/>
    </source>
</evidence>
<feature type="domain" description="C2H2-type" evidence="13">
    <location>
        <begin position="842"/>
        <end position="869"/>
    </location>
</feature>
<feature type="domain" description="C2H2-type" evidence="13">
    <location>
        <begin position="898"/>
        <end position="925"/>
    </location>
</feature>
<dbReference type="SUPFAM" id="SSF109640">
    <property type="entry name" value="KRAB domain (Kruppel-associated box)"/>
    <property type="match status" value="3"/>
</dbReference>
<feature type="region of interest" description="Disordered" evidence="12">
    <location>
        <begin position="479"/>
        <end position="499"/>
    </location>
</feature>
<dbReference type="PANTHER" id="PTHR16515:SF57">
    <property type="entry name" value="ZINC FINGER PROTEIN 154-LIKE"/>
    <property type="match status" value="1"/>
</dbReference>
<feature type="domain" description="C2H2-type" evidence="13">
    <location>
        <begin position="926"/>
        <end position="953"/>
    </location>
</feature>
<dbReference type="InterPro" id="IPR036051">
    <property type="entry name" value="KRAB_dom_sf"/>
</dbReference>
<dbReference type="PROSITE" id="PS50157">
    <property type="entry name" value="ZINC_FINGER_C2H2_2"/>
    <property type="match status" value="13"/>
</dbReference>
<evidence type="ECO:0000256" key="7">
    <source>
        <dbReference type="ARBA" id="ARBA00023015"/>
    </source>
</evidence>
<evidence type="ECO:0000313" key="15">
    <source>
        <dbReference type="Proteomes" id="UP000694851"/>
    </source>
</evidence>
<feature type="domain" description="C2H2-type" evidence="13">
    <location>
        <begin position="646"/>
        <end position="673"/>
    </location>
</feature>
<feature type="domain" description="KRAB" evidence="14">
    <location>
        <begin position="418"/>
        <end position="489"/>
    </location>
</feature>
<dbReference type="PANTHER" id="PTHR16515">
    <property type="entry name" value="PR DOMAIN ZINC FINGER PROTEIN"/>
    <property type="match status" value="1"/>
</dbReference>
<dbReference type="FunFam" id="3.30.160.60:FF:001498">
    <property type="entry name" value="Zinc finger protein 404"/>
    <property type="match status" value="3"/>
</dbReference>
<dbReference type="InterPro" id="IPR036236">
    <property type="entry name" value="Znf_C2H2_sf"/>
</dbReference>
<evidence type="ECO:0000256" key="11">
    <source>
        <dbReference type="PROSITE-ProRule" id="PRU00042"/>
    </source>
</evidence>
<gene>
    <name evidence="16" type="primary">LOC109374336</name>
</gene>
<comment type="subcellular location">
    <subcellularLocation>
        <location evidence="1">Nucleus</location>
    </subcellularLocation>
</comment>
<dbReference type="InterPro" id="IPR050331">
    <property type="entry name" value="Zinc_finger"/>
</dbReference>
<feature type="domain" description="C2H2-type" evidence="13">
    <location>
        <begin position="702"/>
        <end position="729"/>
    </location>
</feature>
<evidence type="ECO:0000259" key="14">
    <source>
        <dbReference type="PROSITE" id="PS50805"/>
    </source>
</evidence>
<reference evidence="16" key="1">
    <citation type="submission" date="2025-08" db="UniProtKB">
        <authorList>
            <consortium name="RefSeq"/>
        </authorList>
    </citation>
    <scope>IDENTIFICATION</scope>
    <source>
        <tissue evidence="16">Muscle</tissue>
    </source>
</reference>
<dbReference type="CDD" id="cd07765">
    <property type="entry name" value="KRAB_A-box"/>
    <property type="match status" value="3"/>
</dbReference>
<protein>
    <submittedName>
        <fullName evidence="16">Zinc finger protein 570 isoform X3</fullName>
    </submittedName>
</protein>
<dbReference type="PROSITE" id="PS00028">
    <property type="entry name" value="ZINC_FINGER_C2H2_1"/>
    <property type="match status" value="13"/>
</dbReference>
<dbReference type="FunFam" id="3.30.160.60:FF:000295">
    <property type="entry name" value="zinc finger protein 19"/>
    <property type="match status" value="1"/>
</dbReference>
<evidence type="ECO:0000256" key="4">
    <source>
        <dbReference type="ARBA" id="ARBA00022737"/>
    </source>
</evidence>
<feature type="domain" description="C2H2-type" evidence="13">
    <location>
        <begin position="786"/>
        <end position="813"/>
    </location>
</feature>
<feature type="domain" description="C2H2-type" evidence="13">
    <location>
        <begin position="674"/>
        <end position="701"/>
    </location>
</feature>
<keyword evidence="15" id="KW-1185">Reference proteome</keyword>
<feature type="domain" description="C2H2-type" evidence="13">
    <location>
        <begin position="758"/>
        <end position="785"/>
    </location>
</feature>
<name>A0A8B7Q7H8_HIPAR</name>
<dbReference type="GO" id="GO:0008270">
    <property type="term" value="F:zinc ion binding"/>
    <property type="evidence" value="ECO:0007669"/>
    <property type="project" value="UniProtKB-KW"/>
</dbReference>
<evidence type="ECO:0000259" key="13">
    <source>
        <dbReference type="PROSITE" id="PS50157"/>
    </source>
</evidence>
<dbReference type="FunFam" id="3.30.160.60:FF:000098">
    <property type="entry name" value="Zinc finger protein 614"/>
    <property type="match status" value="1"/>
</dbReference>
<dbReference type="SUPFAM" id="SSF57667">
    <property type="entry name" value="beta-beta-alpha zinc fingers"/>
    <property type="match status" value="7"/>
</dbReference>
<evidence type="ECO:0000256" key="3">
    <source>
        <dbReference type="ARBA" id="ARBA00022723"/>
    </source>
</evidence>
<feature type="domain" description="C2H2-type" evidence="13">
    <location>
        <begin position="814"/>
        <end position="841"/>
    </location>
</feature>
<dbReference type="InterPro" id="IPR001909">
    <property type="entry name" value="KRAB"/>
</dbReference>
<dbReference type="FunFam" id="3.30.160.60:FF:000999">
    <property type="entry name" value="zinc finger protein 2 homolog"/>
    <property type="match status" value="1"/>
</dbReference>